<dbReference type="Proteomes" id="UP000807504">
    <property type="component" value="Unassembled WGS sequence"/>
</dbReference>
<name>A0A8T0FRL8_ARGBR</name>
<sequence>MDPMDYSFITVFERQFKTIRKSIDHLKKVHDRLLVKTEMLQWMPNVIFPETMDEQLQLTYTDAVHMMIVHGRQQIKALALHFEFNKQFFGAPIYANRIWETIHDFENTAACLYNIAAHFQMLNYGKIQYLTYGQWAY</sequence>
<evidence type="ECO:0000313" key="2">
    <source>
        <dbReference type="Proteomes" id="UP000807504"/>
    </source>
</evidence>
<reference evidence="1" key="2">
    <citation type="submission" date="2020-06" db="EMBL/GenBank/DDBJ databases">
        <authorList>
            <person name="Sheffer M."/>
        </authorList>
    </citation>
    <scope>NUCLEOTIDE SEQUENCE</scope>
</reference>
<evidence type="ECO:0000313" key="1">
    <source>
        <dbReference type="EMBL" id="KAF8791353.1"/>
    </source>
</evidence>
<organism evidence="1 2">
    <name type="scientific">Argiope bruennichi</name>
    <name type="common">Wasp spider</name>
    <name type="synonym">Aranea bruennichi</name>
    <dbReference type="NCBI Taxonomy" id="94029"/>
    <lineage>
        <taxon>Eukaryota</taxon>
        <taxon>Metazoa</taxon>
        <taxon>Ecdysozoa</taxon>
        <taxon>Arthropoda</taxon>
        <taxon>Chelicerata</taxon>
        <taxon>Arachnida</taxon>
        <taxon>Araneae</taxon>
        <taxon>Araneomorphae</taxon>
        <taxon>Entelegynae</taxon>
        <taxon>Araneoidea</taxon>
        <taxon>Araneidae</taxon>
        <taxon>Argiope</taxon>
    </lineage>
</organism>
<gene>
    <name evidence="1" type="ORF">HNY73_006236</name>
</gene>
<proteinExistence type="predicted"/>
<accession>A0A8T0FRL8</accession>
<keyword evidence="2" id="KW-1185">Reference proteome</keyword>
<dbReference type="AlphaFoldDB" id="A0A8T0FRL8"/>
<reference evidence="1" key="1">
    <citation type="journal article" date="2020" name="bioRxiv">
        <title>Chromosome-level reference genome of the European wasp spider Argiope bruennichi: a resource for studies on range expansion and evolutionary adaptation.</title>
        <authorList>
            <person name="Sheffer M.M."/>
            <person name="Hoppe A."/>
            <person name="Krehenwinkel H."/>
            <person name="Uhl G."/>
            <person name="Kuss A.W."/>
            <person name="Jensen L."/>
            <person name="Jensen C."/>
            <person name="Gillespie R.G."/>
            <person name="Hoff K.J."/>
            <person name="Prost S."/>
        </authorList>
    </citation>
    <scope>NUCLEOTIDE SEQUENCE</scope>
</reference>
<dbReference type="EMBL" id="JABXBU010000011">
    <property type="protein sequence ID" value="KAF8791353.1"/>
    <property type="molecule type" value="Genomic_DNA"/>
</dbReference>
<comment type="caution">
    <text evidence="1">The sequence shown here is derived from an EMBL/GenBank/DDBJ whole genome shotgun (WGS) entry which is preliminary data.</text>
</comment>
<protein>
    <submittedName>
        <fullName evidence="1">Uncharacterized protein</fullName>
    </submittedName>
</protein>